<dbReference type="Gene3D" id="3.40.50.300">
    <property type="entry name" value="P-loop containing nucleotide triphosphate hydrolases"/>
    <property type="match status" value="1"/>
</dbReference>
<evidence type="ECO:0000256" key="3">
    <source>
        <dbReference type="ARBA" id="ARBA00046345"/>
    </source>
</evidence>
<evidence type="ECO:0000256" key="1">
    <source>
        <dbReference type="ARBA" id="ARBA00022741"/>
    </source>
</evidence>
<protein>
    <submittedName>
        <fullName evidence="5">PhoH-like ATPase</fullName>
    </submittedName>
</protein>
<evidence type="ECO:0000259" key="4">
    <source>
        <dbReference type="SMART" id="SM00670"/>
    </source>
</evidence>
<dbReference type="SUPFAM" id="SSF52540">
    <property type="entry name" value="P-loop containing nucleoside triphosphate hydrolases"/>
    <property type="match status" value="1"/>
</dbReference>
<dbReference type="SMART" id="SM00670">
    <property type="entry name" value="PINc"/>
    <property type="match status" value="1"/>
</dbReference>
<gene>
    <name evidence="5" type="ORF">J2Z66_004430</name>
</gene>
<reference evidence="5 6" key="1">
    <citation type="submission" date="2021-03" db="EMBL/GenBank/DDBJ databases">
        <title>Genomic Encyclopedia of Type Strains, Phase IV (KMG-IV): sequencing the most valuable type-strain genomes for metagenomic binning, comparative biology and taxonomic classification.</title>
        <authorList>
            <person name="Goeker M."/>
        </authorList>
    </citation>
    <scope>NUCLEOTIDE SEQUENCE [LARGE SCALE GENOMIC DNA]</scope>
    <source>
        <strain evidence="5 6">DSM 26048</strain>
    </source>
</reference>
<dbReference type="Proteomes" id="UP001519287">
    <property type="component" value="Unassembled WGS sequence"/>
</dbReference>
<dbReference type="Pfam" id="PF13638">
    <property type="entry name" value="PIN_4"/>
    <property type="match status" value="1"/>
</dbReference>
<sequence>MKKKYVLDTNVLLQDPNAIFAFDDNEVVIPAVVLEEIDSKKRNADELGRNARQVSRLLDSLRAKGNLSDGVLLESGGSIKVELNHKSFSKLQEAFAELTNDNRILAVALNYHLEEQASGEPSPVIIVSKDTLVRIKADVLGLTAQDYLTDRIVAQSDIYTGCLTLQVHPSVIDEFYSYRFLTVNSLNLSYTLNPHEFVILKDELGTSKSALLKVNAEGKRLEPLFISNEPIWGISARNAQQRMALELLLNDEIPLVTLTGKAGTGKTLLTLAAGLMKIEDEHKYKKLLIARPVVPMGKDIGYLPGEKDEKLRPWMQPIYDNLEFLFDTKKSGDIDKILAGMGSIQVEALTYIRGRSIPGQFIIIDEAQNLSKHEVKTIVSRVGEGSKIVLLGDPEQIDHPYLDASSNGLTYVVERFKQESVSGHITLERGERSHLAQLAADLL</sequence>
<comment type="similarity">
    <text evidence="3">In the N-terminal section; belongs to the PINc/VapC protein family.</text>
</comment>
<dbReference type="InterPro" id="IPR029060">
    <property type="entry name" value="PIN-like_dom_sf"/>
</dbReference>
<dbReference type="InterPro" id="IPR002716">
    <property type="entry name" value="PIN_dom"/>
</dbReference>
<dbReference type="PANTHER" id="PTHR30473">
    <property type="entry name" value="PROTEIN PHOH"/>
    <property type="match status" value="1"/>
</dbReference>
<feature type="domain" description="PIN" evidence="4">
    <location>
        <begin position="3"/>
        <end position="135"/>
    </location>
</feature>
<dbReference type="InterPro" id="IPR027417">
    <property type="entry name" value="P-loop_NTPase"/>
</dbReference>
<dbReference type="EMBL" id="JAGGLB010000015">
    <property type="protein sequence ID" value="MBP1992817.1"/>
    <property type="molecule type" value="Genomic_DNA"/>
</dbReference>
<evidence type="ECO:0000256" key="2">
    <source>
        <dbReference type="ARBA" id="ARBA00022840"/>
    </source>
</evidence>
<dbReference type="Pfam" id="PF02562">
    <property type="entry name" value="PhoH"/>
    <property type="match status" value="1"/>
</dbReference>
<dbReference type="InterPro" id="IPR003714">
    <property type="entry name" value="PhoH"/>
</dbReference>
<keyword evidence="6" id="KW-1185">Reference proteome</keyword>
<evidence type="ECO:0000313" key="6">
    <source>
        <dbReference type="Proteomes" id="UP001519287"/>
    </source>
</evidence>
<dbReference type="PANTHER" id="PTHR30473:SF2">
    <property type="entry name" value="PIN DOMAIN-CONTAINING PROTEIN"/>
    <property type="match status" value="1"/>
</dbReference>
<dbReference type="Gene3D" id="3.40.50.1010">
    <property type="entry name" value="5'-nuclease"/>
    <property type="match status" value="1"/>
</dbReference>
<name>A0ABS4IYZ6_9BACL</name>
<dbReference type="RefSeq" id="WP_209974142.1">
    <property type="nucleotide sequence ID" value="NZ_JAGGLB010000015.1"/>
</dbReference>
<dbReference type="CDD" id="cd09883">
    <property type="entry name" value="PIN_VapC_PhoHL-ATPase"/>
    <property type="match status" value="1"/>
</dbReference>
<evidence type="ECO:0000313" key="5">
    <source>
        <dbReference type="EMBL" id="MBP1992817.1"/>
    </source>
</evidence>
<dbReference type="InterPro" id="IPR051451">
    <property type="entry name" value="PhoH2-like"/>
</dbReference>
<proteinExistence type="inferred from homology"/>
<keyword evidence="1" id="KW-0547">Nucleotide-binding</keyword>
<comment type="caution">
    <text evidence="5">The sequence shown here is derived from an EMBL/GenBank/DDBJ whole genome shotgun (WGS) entry which is preliminary data.</text>
</comment>
<dbReference type="SUPFAM" id="SSF88723">
    <property type="entry name" value="PIN domain-like"/>
    <property type="match status" value="1"/>
</dbReference>
<keyword evidence="2" id="KW-0067">ATP-binding</keyword>
<accession>A0ABS4IYZ6</accession>
<organism evidence="5 6">
    <name type="scientific">Paenibacillus eucommiae</name>
    <dbReference type="NCBI Taxonomy" id="1355755"/>
    <lineage>
        <taxon>Bacteria</taxon>
        <taxon>Bacillati</taxon>
        <taxon>Bacillota</taxon>
        <taxon>Bacilli</taxon>
        <taxon>Bacillales</taxon>
        <taxon>Paenibacillaceae</taxon>
        <taxon>Paenibacillus</taxon>
    </lineage>
</organism>